<dbReference type="Proteomes" id="UP000045285">
    <property type="component" value="Unassembled WGS sequence"/>
</dbReference>
<dbReference type="InterPro" id="IPR007922">
    <property type="entry name" value="DciA-like"/>
</dbReference>
<proteinExistence type="predicted"/>
<dbReference type="InterPro" id="IPR010593">
    <property type="entry name" value="DUF1159"/>
</dbReference>
<dbReference type="EMBL" id="CCMZ01000076">
    <property type="protein sequence ID" value="CDX28917.1"/>
    <property type="molecule type" value="Genomic_DNA"/>
</dbReference>
<organism evidence="1 4">
    <name type="scientific">Mesorhizobium plurifarium</name>
    <dbReference type="NCBI Taxonomy" id="69974"/>
    <lineage>
        <taxon>Bacteria</taxon>
        <taxon>Pseudomonadati</taxon>
        <taxon>Pseudomonadota</taxon>
        <taxon>Alphaproteobacteria</taxon>
        <taxon>Hyphomicrobiales</taxon>
        <taxon>Phyllobacteriaceae</taxon>
        <taxon>Mesorhizobium</taxon>
    </lineage>
</organism>
<evidence type="ECO:0000313" key="2">
    <source>
        <dbReference type="EMBL" id="CDX46096.1"/>
    </source>
</evidence>
<keyword evidence="4" id="KW-1185">Reference proteome</keyword>
<evidence type="ECO:0000313" key="4">
    <source>
        <dbReference type="Proteomes" id="UP000045285"/>
    </source>
</evidence>
<dbReference type="Proteomes" id="UP000046373">
    <property type="component" value="Unassembled WGS sequence"/>
</dbReference>
<dbReference type="EMBL" id="CCND01000012">
    <property type="protein sequence ID" value="CDX55386.1"/>
    <property type="molecule type" value="Genomic_DNA"/>
</dbReference>
<dbReference type="AlphaFoldDB" id="A0A090EEY7"/>
<evidence type="ECO:0000313" key="1">
    <source>
        <dbReference type="EMBL" id="CDX28917.1"/>
    </source>
</evidence>
<dbReference type="EMBL" id="CCNB01000045">
    <property type="protein sequence ID" value="CDX46096.1"/>
    <property type="molecule type" value="Genomic_DNA"/>
</dbReference>
<dbReference type="STRING" id="69974.MPLDJ20_80196"/>
<evidence type="ECO:0000313" key="5">
    <source>
        <dbReference type="Proteomes" id="UP000046373"/>
    </source>
</evidence>
<accession>A0A090EEY7</accession>
<sequence length="169" mass="18512">MAGKRAFGNPVPVSDLATEILDPVLRKRAGISIGLVQSWEEIAGPRLATHSRPEKIQWPRRLHEDDPFEPATLIIACEGMAALHLQHEAGEVINRVNAFLGFNAIGRIKILQKPVLSQKARPKPAPLPLSEAEKSKLSHLVGKIEDDGLRASLERLGATIMGERKRKGS</sequence>
<reference evidence="4" key="4">
    <citation type="submission" date="2014-08" db="EMBL/GenBank/DDBJ databases">
        <authorList>
            <person name="Moulin L."/>
        </authorList>
    </citation>
    <scope>NUCLEOTIDE SEQUENCE [LARGE SCALE GENOMIC DNA]</scope>
</reference>
<reference evidence="6" key="3">
    <citation type="submission" date="2014-08" db="EMBL/GenBank/DDBJ databases">
        <authorList>
            <person name="Edwards T."/>
        </authorList>
    </citation>
    <scope>NUCLEOTIDE SEQUENCE [LARGE SCALE GENOMIC DNA]</scope>
</reference>
<protein>
    <recommendedName>
        <fullName evidence="7">DUF721 domain-containing protein</fullName>
    </recommendedName>
</protein>
<name>A0A090EEY7_MESPL</name>
<evidence type="ECO:0000313" key="6">
    <source>
        <dbReference type="Proteomes" id="UP000182888"/>
    </source>
</evidence>
<gene>
    <name evidence="3" type="ORF">MPL1032_20106</name>
    <name evidence="1" type="ORF">MPL3356_90087</name>
    <name evidence="2" type="ORF">MPLDJ20_80196</name>
</gene>
<dbReference type="Pfam" id="PF05258">
    <property type="entry name" value="DciA"/>
    <property type="match status" value="1"/>
</dbReference>
<reference evidence="3" key="1">
    <citation type="submission" date="2014-08" db="EMBL/GenBank/DDBJ databases">
        <title>DNA barcoding of Bradysia (Diptera: Sciaridae) for detection of the immature stages on agricultural crops.</title>
        <authorList>
            <person name="Shin S."/>
            <person name="Jung S."/>
            <person name="Heller K."/>
            <person name="Menzel F."/>
            <person name="Hong T.-K."/>
            <person name="Lee H."/>
            <person name="Lee S."/>
        </authorList>
    </citation>
    <scope>NUCLEOTIDE SEQUENCE</scope>
</reference>
<evidence type="ECO:0008006" key="7">
    <source>
        <dbReference type="Google" id="ProtNLM"/>
    </source>
</evidence>
<dbReference type="Proteomes" id="UP000182888">
    <property type="component" value="Unassembled WGS sequence"/>
</dbReference>
<dbReference type="PIRSF" id="PIRSF032064">
    <property type="entry name" value="UCP032064"/>
    <property type="match status" value="1"/>
</dbReference>
<reference evidence="1 5" key="2">
    <citation type="submission" date="2014-08" db="EMBL/GenBank/DDBJ databases">
        <authorList>
            <person name="Moulin Lionel"/>
        </authorList>
    </citation>
    <scope>NUCLEOTIDE SEQUENCE [LARGE SCALE GENOMIC DNA]</scope>
</reference>
<evidence type="ECO:0000313" key="3">
    <source>
        <dbReference type="EMBL" id="CDX55386.1"/>
    </source>
</evidence>